<proteinExistence type="predicted"/>
<keyword evidence="2" id="KW-1185">Reference proteome</keyword>
<accession>A0A120MXR8</accession>
<evidence type="ECO:0000313" key="2">
    <source>
        <dbReference type="Proteomes" id="UP000218263"/>
    </source>
</evidence>
<reference evidence="1 2" key="1">
    <citation type="submission" date="2015-12" db="EMBL/GenBank/DDBJ databases">
        <title>Genome sequence of Mucilaginibacter gotjawali.</title>
        <authorList>
            <person name="Lee J.S."/>
            <person name="Lee K.C."/>
            <person name="Kim K.K."/>
            <person name="Lee B.W."/>
        </authorList>
    </citation>
    <scope>NUCLEOTIDE SEQUENCE [LARGE SCALE GENOMIC DNA]</scope>
    <source>
        <strain evidence="1 2">SA3-7</strain>
    </source>
</reference>
<dbReference type="RefSeq" id="WP_232010756.1">
    <property type="nucleotide sequence ID" value="NZ_AP017313.1"/>
</dbReference>
<sequence>MKIVEMEKAPIKRLPMWPAVITGKCPRCRVGNIYEKPMYSLVGQKINKACPHCGFVYEREPGYFYAAMYISYAFIVAELVTLAVGTSILTGSHNPWLYIAILLSVTGVLAPFNLRYSKVLLLHWLTPGIRYMPEYSVEKDTAA</sequence>
<gene>
    <name evidence="1" type="ORF">MgSA37_00155</name>
</gene>
<evidence type="ECO:0000313" key="1">
    <source>
        <dbReference type="EMBL" id="BAU52005.1"/>
    </source>
</evidence>
<organism evidence="1 2">
    <name type="scientific">Mucilaginibacter gotjawali</name>
    <dbReference type="NCBI Taxonomy" id="1550579"/>
    <lineage>
        <taxon>Bacteria</taxon>
        <taxon>Pseudomonadati</taxon>
        <taxon>Bacteroidota</taxon>
        <taxon>Sphingobacteriia</taxon>
        <taxon>Sphingobacteriales</taxon>
        <taxon>Sphingobacteriaceae</taxon>
        <taxon>Mucilaginibacter</taxon>
    </lineage>
</organism>
<dbReference type="Pfam" id="PF06170">
    <property type="entry name" value="DUF983"/>
    <property type="match status" value="1"/>
</dbReference>
<protein>
    <submittedName>
        <fullName evidence="1">Uncharacterized protein</fullName>
    </submittedName>
</protein>
<dbReference type="KEGG" id="mgot:MgSA37_00155"/>
<dbReference type="AlphaFoldDB" id="A0A120MXR8"/>
<dbReference type="EMBL" id="AP017313">
    <property type="protein sequence ID" value="BAU52005.1"/>
    <property type="molecule type" value="Genomic_DNA"/>
</dbReference>
<dbReference type="InterPro" id="IPR009325">
    <property type="entry name" value="DUF983"/>
</dbReference>
<name>A0A120MXR8_9SPHI</name>
<dbReference type="Proteomes" id="UP000218263">
    <property type="component" value="Chromosome"/>
</dbReference>